<name>A0A382KA20_9ZZZZ</name>
<evidence type="ECO:0008006" key="2">
    <source>
        <dbReference type="Google" id="ProtNLM"/>
    </source>
</evidence>
<reference evidence="1" key="1">
    <citation type="submission" date="2018-05" db="EMBL/GenBank/DDBJ databases">
        <authorList>
            <person name="Lanie J.A."/>
            <person name="Ng W.-L."/>
            <person name="Kazmierczak K.M."/>
            <person name="Andrzejewski T.M."/>
            <person name="Davidsen T.M."/>
            <person name="Wayne K.J."/>
            <person name="Tettelin H."/>
            <person name="Glass J.I."/>
            <person name="Rusch D."/>
            <person name="Podicherti R."/>
            <person name="Tsui H.-C.T."/>
            <person name="Winkler M.E."/>
        </authorList>
    </citation>
    <scope>NUCLEOTIDE SEQUENCE</scope>
</reference>
<sequence>MNDWGIKTHRGKKWFNTSVQSVLKRKHERDVLFDEIRNR</sequence>
<gene>
    <name evidence="1" type="ORF">METZ01_LOCUS272741</name>
</gene>
<dbReference type="EMBL" id="UINC01078629">
    <property type="protein sequence ID" value="SVC19887.1"/>
    <property type="molecule type" value="Genomic_DNA"/>
</dbReference>
<proteinExistence type="predicted"/>
<feature type="non-terminal residue" evidence="1">
    <location>
        <position position="39"/>
    </location>
</feature>
<organism evidence="1">
    <name type="scientific">marine metagenome</name>
    <dbReference type="NCBI Taxonomy" id="408172"/>
    <lineage>
        <taxon>unclassified sequences</taxon>
        <taxon>metagenomes</taxon>
        <taxon>ecological metagenomes</taxon>
    </lineage>
</organism>
<accession>A0A382KA20</accession>
<protein>
    <recommendedName>
        <fullName evidence="2">Recombinase domain-containing protein</fullName>
    </recommendedName>
</protein>
<evidence type="ECO:0000313" key="1">
    <source>
        <dbReference type="EMBL" id="SVC19887.1"/>
    </source>
</evidence>
<dbReference type="AlphaFoldDB" id="A0A382KA20"/>